<accession>A0A0W8FNZ2</accession>
<dbReference type="AlphaFoldDB" id="A0A0W8FNZ2"/>
<comment type="caution">
    <text evidence="2">The sequence shown here is derived from an EMBL/GenBank/DDBJ whole genome shotgun (WGS) entry which is preliminary data.</text>
</comment>
<protein>
    <submittedName>
        <fullName evidence="2">Uncharacterized protein</fullName>
    </submittedName>
</protein>
<proteinExistence type="predicted"/>
<sequence length="58" mass="6523">MLKSKAGSTRPCLFFAEKSEIIAVIPAIFWRESRKRKMDPRQARSGMTKVVAHSGDNS</sequence>
<name>A0A0W8FNZ2_9ZZZZ</name>
<feature type="region of interest" description="Disordered" evidence="1">
    <location>
        <begin position="35"/>
        <end position="58"/>
    </location>
</feature>
<dbReference type="EMBL" id="LNQE01000948">
    <property type="protein sequence ID" value="KUG22645.1"/>
    <property type="molecule type" value="Genomic_DNA"/>
</dbReference>
<organism evidence="2">
    <name type="scientific">hydrocarbon metagenome</name>
    <dbReference type="NCBI Taxonomy" id="938273"/>
    <lineage>
        <taxon>unclassified sequences</taxon>
        <taxon>metagenomes</taxon>
        <taxon>ecological metagenomes</taxon>
    </lineage>
</organism>
<reference evidence="2" key="1">
    <citation type="journal article" date="2015" name="Proc. Natl. Acad. Sci. U.S.A.">
        <title>Networks of energetic and metabolic interactions define dynamics in microbial communities.</title>
        <authorList>
            <person name="Embree M."/>
            <person name="Liu J.K."/>
            <person name="Al-Bassam M.M."/>
            <person name="Zengler K."/>
        </authorList>
    </citation>
    <scope>NUCLEOTIDE SEQUENCE</scope>
</reference>
<gene>
    <name evidence="2" type="ORF">ASZ90_007579</name>
</gene>
<evidence type="ECO:0000313" key="2">
    <source>
        <dbReference type="EMBL" id="KUG22645.1"/>
    </source>
</evidence>
<evidence type="ECO:0000256" key="1">
    <source>
        <dbReference type="SAM" id="MobiDB-lite"/>
    </source>
</evidence>